<evidence type="ECO:0000313" key="1">
    <source>
        <dbReference type="EMBL" id="BBH53953.1"/>
    </source>
</evidence>
<proteinExistence type="predicted"/>
<dbReference type="AlphaFoldDB" id="A0A4P2VKV7"/>
<dbReference type="GO" id="GO:0016491">
    <property type="term" value="F:oxidoreductase activity"/>
    <property type="evidence" value="ECO:0007669"/>
    <property type="project" value="InterPro"/>
</dbReference>
<dbReference type="Proteomes" id="UP000291236">
    <property type="component" value="Chromosome"/>
</dbReference>
<dbReference type="PANTHER" id="PTHR43745:SF2">
    <property type="entry name" value="NITROREDUCTASE MJ1384-RELATED"/>
    <property type="match status" value="1"/>
</dbReference>
<sequence length="104" mass="11971">MTVKLYHYNAAKHSLNFINENISDSEISQIIDGQCFSKNSSINVFLTTRFELSDWKYPVSRTYRVTLMDVEHLSQTFNLLCIALGINCGITVPLMKIKCIFFLI</sequence>
<dbReference type="KEGG" id="sbf:JCM31447_24060"/>
<organism evidence="1 2">
    <name type="scientific">Fluviispira sanaruensis</name>
    <dbReference type="NCBI Taxonomy" id="2493639"/>
    <lineage>
        <taxon>Bacteria</taxon>
        <taxon>Pseudomonadati</taxon>
        <taxon>Bdellovibrionota</taxon>
        <taxon>Oligoflexia</taxon>
        <taxon>Silvanigrellales</taxon>
        <taxon>Silvanigrellaceae</taxon>
        <taxon>Fluviispira</taxon>
    </lineage>
</organism>
<dbReference type="EMBL" id="AP019368">
    <property type="protein sequence ID" value="BBH53953.1"/>
    <property type="molecule type" value="Genomic_DNA"/>
</dbReference>
<protein>
    <submittedName>
        <fullName evidence="1">Uncharacterized protein</fullName>
    </submittedName>
</protein>
<dbReference type="InterPro" id="IPR052544">
    <property type="entry name" value="Bacteriocin_Proc_Enz"/>
</dbReference>
<dbReference type="PANTHER" id="PTHR43745">
    <property type="entry name" value="NITROREDUCTASE MJ1384-RELATED"/>
    <property type="match status" value="1"/>
</dbReference>
<dbReference type="InterPro" id="IPR000415">
    <property type="entry name" value="Nitroreductase-like"/>
</dbReference>
<dbReference type="Gene3D" id="3.40.109.10">
    <property type="entry name" value="NADH Oxidase"/>
    <property type="match status" value="1"/>
</dbReference>
<evidence type="ECO:0000313" key="2">
    <source>
        <dbReference type="Proteomes" id="UP000291236"/>
    </source>
</evidence>
<keyword evidence="2" id="KW-1185">Reference proteome</keyword>
<reference evidence="1 2" key="1">
    <citation type="submission" date="2018-12" db="EMBL/GenBank/DDBJ databases">
        <title>Rubrispira sanarue gen. nov., sp., nov., a member of the order Silvanigrellales, isolated from a brackish lake in Hamamatsu Japan.</title>
        <authorList>
            <person name="Maejima Y."/>
            <person name="Iino T."/>
            <person name="Muraguchi Y."/>
            <person name="Fukuda K."/>
            <person name="Nojiri H."/>
            <person name="Ohkuma M."/>
            <person name="Moriuchi R."/>
            <person name="Dohra H."/>
            <person name="Kimbara K."/>
            <person name="Shintani M."/>
        </authorList>
    </citation>
    <scope>NUCLEOTIDE SEQUENCE [LARGE SCALE GENOMIC DNA]</scope>
    <source>
        <strain evidence="1 2">RF1110005</strain>
    </source>
</reference>
<accession>A0A4P2VKV7</accession>
<name>A0A4P2VKV7_FLUSA</name>
<gene>
    <name evidence="1" type="ORF">JCM31447_24060</name>
</gene>